<organism evidence="1 2">
    <name type="scientific">Chitinophaga silvisoli</name>
    <dbReference type="NCBI Taxonomy" id="2291814"/>
    <lineage>
        <taxon>Bacteria</taxon>
        <taxon>Pseudomonadati</taxon>
        <taxon>Bacteroidota</taxon>
        <taxon>Chitinophagia</taxon>
        <taxon>Chitinophagales</taxon>
        <taxon>Chitinophagaceae</taxon>
        <taxon>Chitinophaga</taxon>
    </lineage>
</organism>
<dbReference type="Proteomes" id="UP000261174">
    <property type="component" value="Unassembled WGS sequence"/>
</dbReference>
<gene>
    <name evidence="1" type="ORF">DXN04_01590</name>
</gene>
<evidence type="ECO:0000313" key="1">
    <source>
        <dbReference type="EMBL" id="RFM36227.1"/>
    </source>
</evidence>
<evidence type="ECO:0008006" key="3">
    <source>
        <dbReference type="Google" id="ProtNLM"/>
    </source>
</evidence>
<comment type="caution">
    <text evidence="1">The sequence shown here is derived from an EMBL/GenBank/DDBJ whole genome shotgun (WGS) entry which is preliminary data.</text>
</comment>
<dbReference type="AlphaFoldDB" id="A0A3E1P7V5"/>
<dbReference type="RefSeq" id="WP_116851554.1">
    <property type="nucleotide sequence ID" value="NZ_QTJV01000001.1"/>
</dbReference>
<sequence>MNIIPQLKELAERYDVDEMDKLVEGLSSTELEEYKDEIIGAYDMIYSYGVYDLDCDKVSNPEDFIFYLLGIIDSIQRFYPDQMYYQERGYCYQQLADRAAAYEDKVRYIQEAIHIYYLAPQTTDIQMSMIGALTDKMIITQQFTTEAFTELLYYFRPVLNDTSFIRSLIHLCFRVRALPFAQNHYWHQRLLREFEAAMYLAAEKQPLVYLDWAETYHYILFHDMNDIDADYKDQMADQTASLLQTLESYNTQDPELLNRLGKAFADTAQRLKEQDLKLAYYWLSVEFFTKGHEQQPASWTFPVYATNSLLDIAQLYHEQGAYEKLINTFEHGLQLFSQVYKHEEDFQLNLYWGNFLVKYTELAYDFKSPSINHLAEEKLQLSAVLGRNYYSHPYLSMARLAIKSGDKEKCVQVLLQCREAIRSTGYTAYDLEEALRDEDFREVWSLLQ</sequence>
<evidence type="ECO:0000313" key="2">
    <source>
        <dbReference type="Proteomes" id="UP000261174"/>
    </source>
</evidence>
<accession>A0A3E1P7V5</accession>
<proteinExistence type="predicted"/>
<name>A0A3E1P7V5_9BACT</name>
<dbReference type="EMBL" id="QTJV01000001">
    <property type="protein sequence ID" value="RFM36227.1"/>
    <property type="molecule type" value="Genomic_DNA"/>
</dbReference>
<keyword evidence="2" id="KW-1185">Reference proteome</keyword>
<reference evidence="1 2" key="1">
    <citation type="submission" date="2018-08" db="EMBL/GenBank/DDBJ databases">
        <title>Chitinophaga sp. K20C18050901, a novel bacterium isolated from forest soil.</title>
        <authorList>
            <person name="Wang C."/>
        </authorList>
    </citation>
    <scope>NUCLEOTIDE SEQUENCE [LARGE SCALE GENOMIC DNA]</scope>
    <source>
        <strain evidence="1 2">K20C18050901</strain>
    </source>
</reference>
<protein>
    <recommendedName>
        <fullName evidence="3">Tetratricopeptide repeat protein</fullName>
    </recommendedName>
</protein>
<dbReference type="OrthoDB" id="640239at2"/>